<evidence type="ECO:0000256" key="10">
    <source>
        <dbReference type="ARBA" id="ARBA00023033"/>
    </source>
</evidence>
<dbReference type="EMBL" id="KM492815">
    <property type="protein sequence ID" value="AIY55344.1"/>
    <property type="molecule type" value="Genomic_DNA"/>
</dbReference>
<evidence type="ECO:0000256" key="11">
    <source>
        <dbReference type="ARBA" id="ARBA00023136"/>
    </source>
</evidence>
<dbReference type="SUPFAM" id="SSF48264">
    <property type="entry name" value="Cytochrome P450"/>
    <property type="match status" value="1"/>
</dbReference>
<reference evidence="15" key="1">
    <citation type="submission" date="2014-09" db="EMBL/GenBank/DDBJ databases">
        <title>The utilization of different n-alkanes by Wickerhamiella domercqiae var. sophorolipid CGMCC 1576 and the inducible expression of cytochrome P450 by n-alkanes.</title>
        <authorList>
            <person name="Li W."/>
            <person name="Song X."/>
        </authorList>
    </citation>
    <scope>NUCLEOTIDE SEQUENCE</scope>
</reference>
<evidence type="ECO:0000256" key="9">
    <source>
        <dbReference type="ARBA" id="ARBA00023004"/>
    </source>
</evidence>
<evidence type="ECO:0000256" key="4">
    <source>
        <dbReference type="ARBA" id="ARBA00022617"/>
    </source>
</evidence>
<evidence type="ECO:0000256" key="1">
    <source>
        <dbReference type="ARBA" id="ARBA00001971"/>
    </source>
</evidence>
<comment type="cofactor">
    <cofactor evidence="1 12">
        <name>heme</name>
        <dbReference type="ChEBI" id="CHEBI:30413"/>
    </cofactor>
</comment>
<dbReference type="Gene3D" id="1.10.630.10">
    <property type="entry name" value="Cytochrome P450"/>
    <property type="match status" value="1"/>
</dbReference>
<evidence type="ECO:0000256" key="14">
    <source>
        <dbReference type="SAM" id="Phobius"/>
    </source>
</evidence>
<evidence type="ECO:0000256" key="6">
    <source>
        <dbReference type="ARBA" id="ARBA00022723"/>
    </source>
</evidence>
<dbReference type="GO" id="GO:0016020">
    <property type="term" value="C:membrane"/>
    <property type="evidence" value="ECO:0007669"/>
    <property type="project" value="UniProtKB-SubCell"/>
</dbReference>
<dbReference type="PANTHER" id="PTHR24287:SF1">
    <property type="entry name" value="P450, PUTATIVE (EUROFUNG)-RELATED"/>
    <property type="match status" value="1"/>
</dbReference>
<evidence type="ECO:0000256" key="13">
    <source>
        <dbReference type="RuleBase" id="RU000461"/>
    </source>
</evidence>
<keyword evidence="10 13" id="KW-0503">Monooxygenase</keyword>
<feature type="transmembrane region" description="Helical" evidence="14">
    <location>
        <begin position="6"/>
        <end position="24"/>
    </location>
</feature>
<dbReference type="InterPro" id="IPR036396">
    <property type="entry name" value="Cyt_P450_sf"/>
</dbReference>
<evidence type="ECO:0000256" key="8">
    <source>
        <dbReference type="ARBA" id="ARBA00023002"/>
    </source>
</evidence>
<name>A0A0A7DYE4_WICDO</name>
<keyword evidence="6 12" id="KW-0479">Metal-binding</keyword>
<dbReference type="CDD" id="cd11063">
    <property type="entry name" value="CYP52"/>
    <property type="match status" value="1"/>
</dbReference>
<keyword evidence="8 13" id="KW-0560">Oxidoreductase</keyword>
<dbReference type="GO" id="GO:0020037">
    <property type="term" value="F:heme binding"/>
    <property type="evidence" value="ECO:0007669"/>
    <property type="project" value="InterPro"/>
</dbReference>
<evidence type="ECO:0000256" key="2">
    <source>
        <dbReference type="ARBA" id="ARBA00004370"/>
    </source>
</evidence>
<evidence type="ECO:0000256" key="3">
    <source>
        <dbReference type="ARBA" id="ARBA00010617"/>
    </source>
</evidence>
<dbReference type="PRINTS" id="PR00385">
    <property type="entry name" value="P450"/>
</dbReference>
<organism evidence="15">
    <name type="scientific">Wickerhamiella domercqiae</name>
    <name type="common">Yeast</name>
    <dbReference type="NCBI Taxonomy" id="45788"/>
    <lineage>
        <taxon>Eukaryota</taxon>
        <taxon>Fungi</taxon>
        <taxon>Dikarya</taxon>
        <taxon>Ascomycota</taxon>
        <taxon>Saccharomycotina</taxon>
        <taxon>Dipodascomycetes</taxon>
        <taxon>Dipodascales</taxon>
        <taxon>Trichomonascaceae</taxon>
        <taxon>Wickerhamiella</taxon>
    </lineage>
</organism>
<keyword evidence="7 14" id="KW-1133">Transmembrane helix</keyword>
<dbReference type="PRINTS" id="PR01239">
    <property type="entry name" value="EP450IICYP52"/>
</dbReference>
<keyword evidence="4 12" id="KW-0349">Heme</keyword>
<dbReference type="InterPro" id="IPR017972">
    <property type="entry name" value="Cyt_P450_CS"/>
</dbReference>
<keyword evidence="11 14" id="KW-0472">Membrane</keyword>
<sequence length="523" mass="59390">MIFYAVLGAVVTFLLYVDVIYPFVIYPLKARWHKCGSVPRELSWPLGIPTTIGVFSNIKKDLHLQVLAAYDLSRSYKTSLRQSLGTWVVATRDPENIKAVLSTKFNDFSLKERGIRLRHVIGDGIFTQDGAPWKHSRDMLRPQFSREQISRVEVLSHHIDVLIREIKKSGGNVELQRLFHLMTMDTATQFLFGESIGSLEVSGDSKGIEITDPNTGDIVSTVDFVESYTFTNRFAMKKVFLNKWEFLANLSNPSYERHMRRVHTVLDHYVQLALKATEKYDPEDDSEKGEYYFSHELAKLTRDPLSLRNQLFNILIAGRDTTAATLSYAFHYLTKNPAIYAKVREDVLTVFPDGDASLATFEDLRKAKYLQMVIKEVLRLAPAVPTNSRTAVRDTYLPRGGGPAGNLPVFVPKGTIIRYPAYILHRDPDIYGADSYDFNPERWRPENKLPGSPMYSWGYIPFNGGPRICVGQQFALTEIALTMIKLVLEFERLEPADDFEPNLRDRTSLTSMVGGSGVRVKLS</sequence>
<dbReference type="GO" id="GO:0016712">
    <property type="term" value="F:oxidoreductase activity, acting on paired donors, with incorporation or reduction of molecular oxygen, reduced flavin or flavoprotein as one donor, and incorporation of one atom of oxygen"/>
    <property type="evidence" value="ECO:0007669"/>
    <property type="project" value="InterPro"/>
</dbReference>
<evidence type="ECO:0000256" key="12">
    <source>
        <dbReference type="PIRSR" id="PIRSR602402-1"/>
    </source>
</evidence>
<accession>A0A0A7DYE4</accession>
<evidence type="ECO:0000256" key="5">
    <source>
        <dbReference type="ARBA" id="ARBA00022692"/>
    </source>
</evidence>
<dbReference type="EC" id="1.14.14.-" evidence="15"/>
<dbReference type="GO" id="GO:0005506">
    <property type="term" value="F:iron ion binding"/>
    <property type="evidence" value="ECO:0007669"/>
    <property type="project" value="InterPro"/>
</dbReference>
<dbReference type="PRINTS" id="PR00464">
    <property type="entry name" value="EP450II"/>
</dbReference>
<dbReference type="InterPro" id="IPR002402">
    <property type="entry name" value="Cyt_P450_E_grp-II"/>
</dbReference>
<dbReference type="PROSITE" id="PS00086">
    <property type="entry name" value="CYTOCHROME_P450"/>
    <property type="match status" value="1"/>
</dbReference>
<evidence type="ECO:0000313" key="15">
    <source>
        <dbReference type="EMBL" id="AIY55344.1"/>
    </source>
</evidence>
<dbReference type="InterPro" id="IPR047146">
    <property type="entry name" value="Cyt_P450_E_CYP52_fungi"/>
</dbReference>
<dbReference type="AlphaFoldDB" id="A0A0A7DYE4"/>
<protein>
    <submittedName>
        <fullName evidence="15">Cytochrome P450 monooxygenase CYP52-N3</fullName>
        <ecNumber evidence="15">1.14.14.-</ecNumber>
    </submittedName>
</protein>
<dbReference type="InterPro" id="IPR001128">
    <property type="entry name" value="Cyt_P450"/>
</dbReference>
<dbReference type="PANTHER" id="PTHR24287">
    <property type="entry name" value="P450, PUTATIVE (EUROFUNG)-RELATED"/>
    <property type="match status" value="1"/>
</dbReference>
<evidence type="ECO:0000256" key="7">
    <source>
        <dbReference type="ARBA" id="ARBA00022989"/>
    </source>
</evidence>
<keyword evidence="5 14" id="KW-0812">Transmembrane</keyword>
<keyword evidence="9 12" id="KW-0408">Iron</keyword>
<comment type="similarity">
    <text evidence="3 13">Belongs to the cytochrome P450 family.</text>
</comment>
<proteinExistence type="inferred from homology"/>
<comment type="subcellular location">
    <subcellularLocation>
        <location evidence="2">Membrane</location>
    </subcellularLocation>
</comment>
<dbReference type="Pfam" id="PF00067">
    <property type="entry name" value="p450"/>
    <property type="match status" value="1"/>
</dbReference>
<dbReference type="InterPro" id="IPR002974">
    <property type="entry name" value="Cyt_P450_E_CYP52_ascomycetes"/>
</dbReference>
<feature type="binding site" description="axial binding residue" evidence="12">
    <location>
        <position position="469"/>
    </location>
    <ligand>
        <name>heme</name>
        <dbReference type="ChEBI" id="CHEBI:30413"/>
    </ligand>
    <ligandPart>
        <name>Fe</name>
        <dbReference type="ChEBI" id="CHEBI:18248"/>
    </ligandPart>
</feature>